<dbReference type="PANTHER" id="PTHR31579">
    <property type="entry name" value="OS03G0796600 PROTEIN"/>
    <property type="match status" value="1"/>
</dbReference>
<evidence type="ECO:0000256" key="1">
    <source>
        <dbReference type="SAM" id="MobiDB-lite"/>
    </source>
</evidence>
<dbReference type="PANTHER" id="PTHR31579:SF1">
    <property type="entry name" value="OS03G0796600 PROTEIN"/>
    <property type="match status" value="1"/>
</dbReference>
<dbReference type="InterPro" id="IPR006502">
    <property type="entry name" value="PDDEXK-like"/>
</dbReference>
<dbReference type="AlphaFoldDB" id="A0A4Y1QKR4"/>
<evidence type="ECO:0008006" key="3">
    <source>
        <dbReference type="Google" id="ProtNLM"/>
    </source>
</evidence>
<proteinExistence type="predicted"/>
<dbReference type="Pfam" id="PF04720">
    <property type="entry name" value="PDDEXK_6"/>
    <property type="match status" value="1"/>
</dbReference>
<feature type="region of interest" description="Disordered" evidence="1">
    <location>
        <begin position="58"/>
        <end position="90"/>
    </location>
</feature>
<feature type="compositionally biased region" description="Polar residues" evidence="1">
    <location>
        <begin position="58"/>
        <end position="82"/>
    </location>
</feature>
<protein>
    <recommendedName>
        <fullName evidence="3">DUF506 family protein</fullName>
    </recommendedName>
</protein>
<reference evidence="2" key="1">
    <citation type="journal article" date="2019" name="Science">
        <title>Mutation of a bHLH transcription factor allowed almond domestication.</title>
        <authorList>
            <person name="Sanchez-Perez R."/>
            <person name="Pavan S."/>
            <person name="Mazzeo R."/>
            <person name="Moldovan C."/>
            <person name="Aiese Cigliano R."/>
            <person name="Del Cueto J."/>
            <person name="Ricciardi F."/>
            <person name="Lotti C."/>
            <person name="Ricciardi L."/>
            <person name="Dicenta F."/>
            <person name="Lopez-Marques R.L."/>
            <person name="Lindberg Moller B."/>
        </authorList>
    </citation>
    <scope>NUCLEOTIDE SEQUENCE</scope>
</reference>
<sequence length="405" mass="44511">MRRKFPELPSSMPFPMKIQPIDVDSEALIEPARVDSAKPVLKSRLRRLFDRQFPSMLRISSAQEKPSSGTEPPQQSFNNSKDGGNAAATTEFEPSSVCLAKMVQNFIEESNEKQPPPKCGRNRCNCFHGNSNDSSDDELDVFGGGFGDSIPSGSFGGDASDILKSLIPCVSVEERNLLAHTANIVEANKNQKQKDDWRKAVTDELNSLGYDSSICKSKWRNRPLSLPGDRLLIDIDFRSEFEVARSTGPYKAVLQSLPYIFVGKSDRLGQIVSIVSEAAKQSLKKKGMHFPPWRKAEYMRAKWLSPYTRATAINPQSDAAPVPEVPTVVSDAPTETDNLSDCGELELIFGKSPSLPATPLPSPAENLISGEKEVVKWQPPAIKPKSVERGARIVTGLASLLKEKP</sequence>
<dbReference type="NCBIfam" id="TIGR01615">
    <property type="entry name" value="A_thal_3542"/>
    <property type="match status" value="1"/>
</dbReference>
<dbReference type="EMBL" id="AP019297">
    <property type="protein sequence ID" value="BBG92404.1"/>
    <property type="molecule type" value="Genomic_DNA"/>
</dbReference>
<name>A0A4Y1QKR4_PRUDU</name>
<accession>A0A4Y1QKR4</accession>
<gene>
    <name evidence="2" type="ORF">Prudu_000135</name>
</gene>
<evidence type="ECO:0000313" key="2">
    <source>
        <dbReference type="EMBL" id="BBG92404.1"/>
    </source>
</evidence>
<organism evidence="2">
    <name type="scientific">Prunus dulcis</name>
    <name type="common">Almond</name>
    <name type="synonym">Amygdalus dulcis</name>
    <dbReference type="NCBI Taxonomy" id="3755"/>
    <lineage>
        <taxon>Eukaryota</taxon>
        <taxon>Viridiplantae</taxon>
        <taxon>Streptophyta</taxon>
        <taxon>Embryophyta</taxon>
        <taxon>Tracheophyta</taxon>
        <taxon>Spermatophyta</taxon>
        <taxon>Magnoliopsida</taxon>
        <taxon>eudicotyledons</taxon>
        <taxon>Gunneridae</taxon>
        <taxon>Pentapetalae</taxon>
        <taxon>rosids</taxon>
        <taxon>fabids</taxon>
        <taxon>Rosales</taxon>
        <taxon>Rosaceae</taxon>
        <taxon>Amygdaloideae</taxon>
        <taxon>Amygdaleae</taxon>
        <taxon>Prunus</taxon>
    </lineage>
</organism>